<dbReference type="InterPro" id="IPR049560">
    <property type="entry name" value="MeTrfase_RsmB-F_NOP2_cat"/>
</dbReference>
<evidence type="ECO:0000256" key="1">
    <source>
        <dbReference type="ARBA" id="ARBA00022603"/>
    </source>
</evidence>
<keyword evidence="1 5" id="KW-0489">Methyltransferase</keyword>
<evidence type="ECO:0000259" key="6">
    <source>
        <dbReference type="PROSITE" id="PS51686"/>
    </source>
</evidence>
<evidence type="ECO:0000256" key="3">
    <source>
        <dbReference type="ARBA" id="ARBA00022691"/>
    </source>
</evidence>
<evidence type="ECO:0000313" key="7">
    <source>
        <dbReference type="EMBL" id="SNR33195.1"/>
    </source>
</evidence>
<dbReference type="Pfam" id="PF22458">
    <property type="entry name" value="RsmF-B_ferredox"/>
    <property type="match status" value="1"/>
</dbReference>
<evidence type="ECO:0000313" key="8">
    <source>
        <dbReference type="Proteomes" id="UP000198384"/>
    </source>
</evidence>
<dbReference type="PANTHER" id="PTHR22807">
    <property type="entry name" value="NOP2 YEAST -RELATED NOL1/NOP2/FMU SUN DOMAIN-CONTAINING"/>
    <property type="match status" value="1"/>
</dbReference>
<evidence type="ECO:0000256" key="5">
    <source>
        <dbReference type="PROSITE-ProRule" id="PRU01023"/>
    </source>
</evidence>
<organism evidence="7 8">
    <name type="scientific">Lutibacter agarilyticus</name>
    <dbReference type="NCBI Taxonomy" id="1109740"/>
    <lineage>
        <taxon>Bacteria</taxon>
        <taxon>Pseudomonadati</taxon>
        <taxon>Bacteroidota</taxon>
        <taxon>Flavobacteriia</taxon>
        <taxon>Flavobacteriales</taxon>
        <taxon>Flavobacteriaceae</taxon>
        <taxon>Lutibacter</taxon>
    </lineage>
</organism>
<dbReference type="Gene3D" id="3.30.70.1170">
    <property type="entry name" value="Sun protein, domain 3"/>
    <property type="match status" value="1"/>
</dbReference>
<dbReference type="EMBL" id="FZNT01000001">
    <property type="protein sequence ID" value="SNR33195.1"/>
    <property type="molecule type" value="Genomic_DNA"/>
</dbReference>
<protein>
    <submittedName>
        <fullName evidence="7">16S rRNA (Cytosine967-C5)-methyltransferase</fullName>
    </submittedName>
</protein>
<feature type="active site" description="Nucleophile" evidence="5">
    <location>
        <position position="354"/>
    </location>
</feature>
<feature type="domain" description="SAM-dependent MTase RsmB/NOP-type" evidence="6">
    <location>
        <begin position="142"/>
        <end position="402"/>
    </location>
</feature>
<dbReference type="Pfam" id="PF01189">
    <property type="entry name" value="Methyltr_RsmB-F"/>
    <property type="match status" value="1"/>
</dbReference>
<dbReference type="PANTHER" id="PTHR22807:SF53">
    <property type="entry name" value="RIBOSOMAL RNA SMALL SUBUNIT METHYLTRANSFERASE B-RELATED"/>
    <property type="match status" value="1"/>
</dbReference>
<dbReference type="InterPro" id="IPR029063">
    <property type="entry name" value="SAM-dependent_MTases_sf"/>
</dbReference>
<dbReference type="InterPro" id="IPR023267">
    <property type="entry name" value="RCMT"/>
</dbReference>
<keyword evidence="8" id="KW-1185">Reference proteome</keyword>
<dbReference type="Gene3D" id="3.40.50.150">
    <property type="entry name" value="Vaccinia Virus protein VP39"/>
    <property type="match status" value="1"/>
</dbReference>
<reference evidence="7 8" key="1">
    <citation type="submission" date="2017-06" db="EMBL/GenBank/DDBJ databases">
        <authorList>
            <person name="Kim H.J."/>
            <person name="Triplett B.A."/>
        </authorList>
    </citation>
    <scope>NUCLEOTIDE SEQUENCE [LARGE SCALE GENOMIC DNA]</scope>
    <source>
        <strain evidence="7 8">DSM 29150</strain>
    </source>
</reference>
<keyword evidence="4 5" id="KW-0694">RNA-binding</keyword>
<sequence length="402" mass="46155">MRLHRNLVFTVIDSMKLIFNEEEYADKVVQKALKRDARWGARDRKFVAETIYEMVRWKRLYNEIAGTKSHYTTENVWKNFSVYAVLKGYKLPDWPQFVGVPERRYKGKFDELQKTRVFKESIPDWMDELAIKELGEKHWTKEIEALNKQAEVILRTNTLRTNKASLRKKLAEEGIDTVFIDGYPDGLKLVERANVFKTKCFQDGLFEVQDASSQLVAAYLDVKPGMRVIDTCAGAGGKTLHLSALMENKGQIIATDIYESKLKKLKIRTRRAGAHNITTKVIDSSKVIKKMKGTADRVLIDAPCSGIGVLKRNPDSKWKLQPEFVDNIIKTQAEILQNYSQLVKVGGKVVYATCSILPSENENQVKKFIKENENFQILKDHKVSPFKTGYDGFYMALLERKS</sequence>
<evidence type="ECO:0000256" key="2">
    <source>
        <dbReference type="ARBA" id="ARBA00022679"/>
    </source>
</evidence>
<comment type="similarity">
    <text evidence="5">Belongs to the class I-like SAM-binding methyltransferase superfamily. RsmB/NOP family.</text>
</comment>
<proteinExistence type="inferred from homology"/>
<comment type="caution">
    <text evidence="5">Lacks conserved residue(s) required for the propagation of feature annotation.</text>
</comment>
<gene>
    <name evidence="7" type="ORF">SAMN06265371_101362</name>
</gene>
<dbReference type="InterPro" id="IPR001678">
    <property type="entry name" value="MeTrfase_RsmB-F_NOP2_dom"/>
</dbReference>
<dbReference type="SUPFAM" id="SSF53335">
    <property type="entry name" value="S-adenosyl-L-methionine-dependent methyltransferases"/>
    <property type="match status" value="1"/>
</dbReference>
<dbReference type="PROSITE" id="PS51686">
    <property type="entry name" value="SAM_MT_RSMB_NOP"/>
    <property type="match status" value="1"/>
</dbReference>
<evidence type="ECO:0000256" key="4">
    <source>
        <dbReference type="ARBA" id="ARBA00022884"/>
    </source>
</evidence>
<dbReference type="GO" id="GO:0008173">
    <property type="term" value="F:RNA methyltransferase activity"/>
    <property type="evidence" value="ECO:0007669"/>
    <property type="project" value="InterPro"/>
</dbReference>
<feature type="binding site" evidence="5">
    <location>
        <position position="283"/>
    </location>
    <ligand>
        <name>S-adenosyl-L-methionine</name>
        <dbReference type="ChEBI" id="CHEBI:59789"/>
    </ligand>
</feature>
<keyword evidence="2 5" id="KW-0808">Transferase</keyword>
<dbReference type="CDD" id="cd02440">
    <property type="entry name" value="AdoMet_MTases"/>
    <property type="match status" value="1"/>
</dbReference>
<dbReference type="AlphaFoldDB" id="A0A238VFN2"/>
<dbReference type="Proteomes" id="UP000198384">
    <property type="component" value="Unassembled WGS sequence"/>
</dbReference>
<feature type="binding site" evidence="5">
    <location>
        <position position="256"/>
    </location>
    <ligand>
        <name>S-adenosyl-L-methionine</name>
        <dbReference type="ChEBI" id="CHEBI:59789"/>
    </ligand>
</feature>
<accession>A0A238VFN2</accession>
<name>A0A238VFN2_9FLAO</name>
<dbReference type="OrthoDB" id="9810297at2"/>
<dbReference type="InterPro" id="IPR054728">
    <property type="entry name" value="RsmB-like_ferredoxin"/>
</dbReference>
<feature type="binding site" evidence="5">
    <location>
        <position position="301"/>
    </location>
    <ligand>
        <name>S-adenosyl-L-methionine</name>
        <dbReference type="ChEBI" id="CHEBI:59789"/>
    </ligand>
</feature>
<dbReference type="GO" id="GO:0003723">
    <property type="term" value="F:RNA binding"/>
    <property type="evidence" value="ECO:0007669"/>
    <property type="project" value="UniProtKB-UniRule"/>
</dbReference>
<dbReference type="PRINTS" id="PR02008">
    <property type="entry name" value="RCMTFAMILY"/>
</dbReference>
<dbReference type="RefSeq" id="WP_089380016.1">
    <property type="nucleotide sequence ID" value="NZ_FZNT01000001.1"/>
</dbReference>
<keyword evidence="3 5" id="KW-0949">S-adenosyl-L-methionine</keyword>
<dbReference type="GO" id="GO:0001510">
    <property type="term" value="P:RNA methylation"/>
    <property type="evidence" value="ECO:0007669"/>
    <property type="project" value="InterPro"/>
</dbReference>